<organism evidence="2 3">
    <name type="scientific">Trichophyton equinum (strain ATCC MYA-4606 / CBS 127.97)</name>
    <name type="common">Horse ringworm fungus</name>
    <dbReference type="NCBI Taxonomy" id="559882"/>
    <lineage>
        <taxon>Eukaryota</taxon>
        <taxon>Fungi</taxon>
        <taxon>Dikarya</taxon>
        <taxon>Ascomycota</taxon>
        <taxon>Pezizomycotina</taxon>
        <taxon>Eurotiomycetes</taxon>
        <taxon>Eurotiomycetidae</taxon>
        <taxon>Onygenales</taxon>
        <taxon>Arthrodermataceae</taxon>
        <taxon>Trichophyton</taxon>
    </lineage>
</organism>
<proteinExistence type="predicted"/>
<protein>
    <submittedName>
        <fullName evidence="2">Uncharacterized protein</fullName>
    </submittedName>
</protein>
<gene>
    <name evidence="2" type="ORF">TEQG_05998</name>
</gene>
<evidence type="ECO:0000313" key="2">
    <source>
        <dbReference type="EMBL" id="EGE06945.1"/>
    </source>
</evidence>
<evidence type="ECO:0000313" key="3">
    <source>
        <dbReference type="Proteomes" id="UP000009169"/>
    </source>
</evidence>
<feature type="region of interest" description="Disordered" evidence="1">
    <location>
        <begin position="39"/>
        <end position="71"/>
    </location>
</feature>
<keyword evidence="3" id="KW-1185">Reference proteome</keyword>
<accession>F2PYH7</accession>
<name>F2PYH7_TRIEC</name>
<dbReference type="VEuPathDB" id="FungiDB:TEQG_05998"/>
<sequence>MGVFWGITAFSSVRHAQSSGQKHPRCPLEFELTASSGLFGRKSQDKRPDRPRRHLTESSKAKIDRQSMSGASKYGIQVAADRCCRRQPRRLDFYIDAEKSKPV</sequence>
<dbReference type="AlphaFoldDB" id="F2PYH7"/>
<dbReference type="HOGENOM" id="CLU_2265602_0_0_1"/>
<dbReference type="Proteomes" id="UP000009169">
    <property type="component" value="Unassembled WGS sequence"/>
</dbReference>
<dbReference type="EMBL" id="DS995753">
    <property type="protein sequence ID" value="EGE06945.1"/>
    <property type="molecule type" value="Genomic_DNA"/>
</dbReference>
<reference evidence="3" key="1">
    <citation type="journal article" date="2012" name="MBio">
        <title>Comparative genome analysis of Trichophyton rubrum and related dermatophytes reveals candidate genes involved in infection.</title>
        <authorList>
            <person name="Martinez D.A."/>
            <person name="Oliver B.G."/>
            <person name="Graeser Y."/>
            <person name="Goldberg J.M."/>
            <person name="Li W."/>
            <person name="Martinez-Rossi N.M."/>
            <person name="Monod M."/>
            <person name="Shelest E."/>
            <person name="Barton R.C."/>
            <person name="Birch E."/>
            <person name="Brakhage A.A."/>
            <person name="Chen Z."/>
            <person name="Gurr S.J."/>
            <person name="Heiman D."/>
            <person name="Heitman J."/>
            <person name="Kosti I."/>
            <person name="Rossi A."/>
            <person name="Saif S."/>
            <person name="Samalova M."/>
            <person name="Saunders C.W."/>
            <person name="Shea T."/>
            <person name="Summerbell R.C."/>
            <person name="Xu J."/>
            <person name="Young S."/>
            <person name="Zeng Q."/>
            <person name="Birren B.W."/>
            <person name="Cuomo C.A."/>
            <person name="White T.C."/>
        </authorList>
    </citation>
    <scope>NUCLEOTIDE SEQUENCE [LARGE SCALE GENOMIC DNA]</scope>
    <source>
        <strain evidence="3">ATCC MYA-4606 / CBS 127.97</strain>
    </source>
</reference>
<feature type="compositionally biased region" description="Basic and acidic residues" evidence="1">
    <location>
        <begin position="42"/>
        <end position="65"/>
    </location>
</feature>
<evidence type="ECO:0000256" key="1">
    <source>
        <dbReference type="SAM" id="MobiDB-lite"/>
    </source>
</evidence>